<proteinExistence type="inferred from homology"/>
<feature type="compositionally biased region" description="Basic residues" evidence="6">
    <location>
        <begin position="75"/>
        <end position="84"/>
    </location>
</feature>
<organism evidence="8 9">
    <name type="scientific">Desmophyllum pertusum</name>
    <dbReference type="NCBI Taxonomy" id="174260"/>
    <lineage>
        <taxon>Eukaryota</taxon>
        <taxon>Metazoa</taxon>
        <taxon>Cnidaria</taxon>
        <taxon>Anthozoa</taxon>
        <taxon>Hexacorallia</taxon>
        <taxon>Scleractinia</taxon>
        <taxon>Caryophylliina</taxon>
        <taxon>Caryophylliidae</taxon>
        <taxon>Desmophyllum</taxon>
    </lineage>
</organism>
<evidence type="ECO:0000256" key="2">
    <source>
        <dbReference type="ARBA" id="ARBA00022540"/>
    </source>
</evidence>
<feature type="domain" description="Translation initiation factor IF2/IF5" evidence="7">
    <location>
        <begin position="190"/>
        <end position="294"/>
    </location>
</feature>
<dbReference type="AlphaFoldDB" id="A0A9X0CM63"/>
<name>A0A9X0CM63_9CNID</name>
<dbReference type="InterPro" id="IPR002735">
    <property type="entry name" value="Transl_init_fac_IF2/IF5_dom"/>
</dbReference>
<dbReference type="InterPro" id="IPR016190">
    <property type="entry name" value="Transl_init_fac_IF2/IF5_Zn-bd"/>
</dbReference>
<dbReference type="OrthoDB" id="10255414at2759"/>
<gene>
    <name evidence="8" type="primary">EIF2S2</name>
    <name evidence="8" type="ORF">OS493_015653</name>
</gene>
<evidence type="ECO:0000256" key="3">
    <source>
        <dbReference type="ARBA" id="ARBA00022917"/>
    </source>
</evidence>
<dbReference type="PANTHER" id="PTHR23001:SF3">
    <property type="entry name" value="EUKARYOTIC TRANSLATION INITIATION FACTOR 2 SUBUNIT 2"/>
    <property type="match status" value="1"/>
</dbReference>
<dbReference type="GO" id="GO:0005850">
    <property type="term" value="C:eukaryotic translation initiation factor 2 complex"/>
    <property type="evidence" value="ECO:0007669"/>
    <property type="project" value="TreeGrafter"/>
</dbReference>
<dbReference type="EMBL" id="MU827309">
    <property type="protein sequence ID" value="KAJ7360549.1"/>
    <property type="molecule type" value="Genomic_DNA"/>
</dbReference>
<evidence type="ECO:0000313" key="8">
    <source>
        <dbReference type="EMBL" id="KAJ7360549.1"/>
    </source>
</evidence>
<dbReference type="GO" id="GO:0003729">
    <property type="term" value="F:mRNA binding"/>
    <property type="evidence" value="ECO:0007669"/>
    <property type="project" value="TreeGrafter"/>
</dbReference>
<dbReference type="InterPro" id="IPR016189">
    <property type="entry name" value="Transl_init_fac_IF2/IF5_N"/>
</dbReference>
<feature type="compositionally biased region" description="Basic and acidic residues" evidence="6">
    <location>
        <begin position="100"/>
        <end position="117"/>
    </location>
</feature>
<dbReference type="GO" id="GO:0001731">
    <property type="term" value="P:formation of translation preinitiation complex"/>
    <property type="evidence" value="ECO:0007669"/>
    <property type="project" value="TreeGrafter"/>
</dbReference>
<dbReference type="Proteomes" id="UP001163046">
    <property type="component" value="Unassembled WGS sequence"/>
</dbReference>
<keyword evidence="9" id="KW-1185">Reference proteome</keyword>
<dbReference type="InterPro" id="IPR045196">
    <property type="entry name" value="IF2/IF5"/>
</dbReference>
<evidence type="ECO:0000256" key="1">
    <source>
        <dbReference type="ARBA" id="ARBA00010397"/>
    </source>
</evidence>
<dbReference type="GO" id="GO:0003743">
    <property type="term" value="F:translation initiation factor activity"/>
    <property type="evidence" value="ECO:0007669"/>
    <property type="project" value="UniProtKB-KW"/>
</dbReference>
<dbReference type="SMART" id="SM00653">
    <property type="entry name" value="eIF2B_5"/>
    <property type="match status" value="1"/>
</dbReference>
<keyword evidence="2 8" id="KW-0396">Initiation factor</keyword>
<comment type="caution">
    <text evidence="8">The sequence shown here is derived from an EMBL/GenBank/DDBJ whole genome shotgun (WGS) entry which is preliminary data.</text>
</comment>
<feature type="compositionally biased region" description="Polar residues" evidence="6">
    <location>
        <begin position="44"/>
        <end position="53"/>
    </location>
</feature>
<feature type="compositionally biased region" description="Acidic residues" evidence="6">
    <location>
        <begin position="57"/>
        <end position="71"/>
    </location>
</feature>
<dbReference type="Pfam" id="PF01873">
    <property type="entry name" value="eIF-5_eIF-2B"/>
    <property type="match status" value="1"/>
</dbReference>
<keyword evidence="3" id="KW-0648">Protein biosynthesis</keyword>
<evidence type="ECO:0000256" key="4">
    <source>
        <dbReference type="ARBA" id="ARBA00040874"/>
    </source>
</evidence>
<dbReference type="FunFam" id="3.30.30.170:FF:000001">
    <property type="entry name" value="Eukaryotic translation initiation factor 2 subunit"/>
    <property type="match status" value="1"/>
</dbReference>
<protein>
    <recommendedName>
        <fullName evidence="4">Eukaryotic translation initiation factor 2 subunit 2</fullName>
    </recommendedName>
    <alternativeName>
        <fullName evidence="5">Eukaryotic translation initiation factor 2 subunit beta</fullName>
    </alternativeName>
</protein>
<sequence length="319" mass="36166">MAEDEATFDPTMKKKKKKKKVPLDLDALEEPSAPSNADEKNENPPESESQDNVATEEKEDKEDTDILDLDDFSGMKKKKKKKKKPYDMEGLEDALPDASTDNKSEETGGQDGEKEAAEGVDNLDFSFSTKKKKKKKKVLVEEPDMADIGDTQALENGADSDLDDADMLDDNDEIGPAWSDRDYTYEELLTRAFDIMRAKNPEMVTGKRRKICKILHRQPKHLLAFLMAELGTSGSIDGNNQLIIKGRFQQKQIENVLRRYIKEYVTCHTCRSPDTILQKETRLFFIQCETCGSRRSVASIKSGFQAITQKRAQLKNKQQ</sequence>
<dbReference type="GO" id="GO:0031369">
    <property type="term" value="F:translation initiation factor binding"/>
    <property type="evidence" value="ECO:0007669"/>
    <property type="project" value="TreeGrafter"/>
</dbReference>
<feature type="region of interest" description="Disordered" evidence="6">
    <location>
        <begin position="147"/>
        <end position="166"/>
    </location>
</feature>
<evidence type="ECO:0000256" key="6">
    <source>
        <dbReference type="SAM" id="MobiDB-lite"/>
    </source>
</evidence>
<reference evidence="8" key="1">
    <citation type="submission" date="2023-01" db="EMBL/GenBank/DDBJ databases">
        <title>Genome assembly of the deep-sea coral Lophelia pertusa.</title>
        <authorList>
            <person name="Herrera S."/>
            <person name="Cordes E."/>
        </authorList>
    </citation>
    <scope>NUCLEOTIDE SEQUENCE</scope>
    <source>
        <strain evidence="8">USNM1676648</strain>
        <tissue evidence="8">Polyp</tissue>
    </source>
</reference>
<evidence type="ECO:0000256" key="5">
    <source>
        <dbReference type="ARBA" id="ARBA00042452"/>
    </source>
</evidence>
<feature type="region of interest" description="Disordered" evidence="6">
    <location>
        <begin position="1"/>
        <end position="122"/>
    </location>
</feature>
<dbReference type="PANTHER" id="PTHR23001">
    <property type="entry name" value="EUKARYOTIC TRANSLATION INITIATION FACTOR"/>
    <property type="match status" value="1"/>
</dbReference>
<dbReference type="SUPFAM" id="SSF100966">
    <property type="entry name" value="Translation initiation factor 2 beta, aIF2beta, N-terminal domain"/>
    <property type="match status" value="1"/>
</dbReference>
<comment type="similarity">
    <text evidence="1">Belongs to the eIF-2-beta/eIF-5 family.</text>
</comment>
<dbReference type="Gene3D" id="3.30.30.170">
    <property type="match status" value="1"/>
</dbReference>
<accession>A0A9X0CM63</accession>
<dbReference type="SUPFAM" id="SSF75689">
    <property type="entry name" value="Zinc-binding domain of translation initiation factor 2 beta"/>
    <property type="match status" value="1"/>
</dbReference>
<evidence type="ECO:0000259" key="7">
    <source>
        <dbReference type="SMART" id="SM00653"/>
    </source>
</evidence>
<evidence type="ECO:0000313" key="9">
    <source>
        <dbReference type="Proteomes" id="UP001163046"/>
    </source>
</evidence>